<keyword evidence="1" id="KW-0812">Transmembrane</keyword>
<name>A0ABW0TIC1_9BACL</name>
<keyword evidence="1" id="KW-0472">Membrane</keyword>
<evidence type="ECO:0000313" key="3">
    <source>
        <dbReference type="Proteomes" id="UP001596109"/>
    </source>
</evidence>
<keyword evidence="3" id="KW-1185">Reference proteome</keyword>
<accession>A0ABW0TIC1</accession>
<dbReference type="Proteomes" id="UP001596109">
    <property type="component" value="Unassembled WGS sequence"/>
</dbReference>
<evidence type="ECO:0000313" key="2">
    <source>
        <dbReference type="EMBL" id="MFC5588164.1"/>
    </source>
</evidence>
<feature type="transmembrane region" description="Helical" evidence="1">
    <location>
        <begin position="58"/>
        <end position="75"/>
    </location>
</feature>
<comment type="caution">
    <text evidence="2">The sequence shown here is derived from an EMBL/GenBank/DDBJ whole genome shotgun (WGS) entry which is preliminary data.</text>
</comment>
<organism evidence="2 3">
    <name type="scientific">Sporosarcina soli</name>
    <dbReference type="NCBI Taxonomy" id="334736"/>
    <lineage>
        <taxon>Bacteria</taxon>
        <taxon>Bacillati</taxon>
        <taxon>Bacillota</taxon>
        <taxon>Bacilli</taxon>
        <taxon>Bacillales</taxon>
        <taxon>Caryophanaceae</taxon>
        <taxon>Sporosarcina</taxon>
    </lineage>
</organism>
<reference evidence="3" key="1">
    <citation type="journal article" date="2019" name="Int. J. Syst. Evol. Microbiol.">
        <title>The Global Catalogue of Microorganisms (GCM) 10K type strain sequencing project: providing services to taxonomists for standard genome sequencing and annotation.</title>
        <authorList>
            <consortium name="The Broad Institute Genomics Platform"/>
            <consortium name="The Broad Institute Genome Sequencing Center for Infectious Disease"/>
            <person name="Wu L."/>
            <person name="Ma J."/>
        </authorList>
    </citation>
    <scope>NUCLEOTIDE SEQUENCE [LARGE SCALE GENOMIC DNA]</scope>
    <source>
        <strain evidence="3">CGMCC 4.1434</strain>
    </source>
</reference>
<keyword evidence="1" id="KW-1133">Transmembrane helix</keyword>
<dbReference type="RefSeq" id="WP_381431234.1">
    <property type="nucleotide sequence ID" value="NZ_JBHSNO010000005.1"/>
</dbReference>
<evidence type="ECO:0000256" key="1">
    <source>
        <dbReference type="SAM" id="Phobius"/>
    </source>
</evidence>
<sequence>MYFKITGIVFIVMAGFIYTLERGFSLLSASIVRAGFFAGQINGGVPDVETNGYFDNLFVPAFLILGIIVLIYGFSKSVKN</sequence>
<dbReference type="EMBL" id="JBHSNO010000005">
    <property type="protein sequence ID" value="MFC5588164.1"/>
    <property type="molecule type" value="Genomic_DNA"/>
</dbReference>
<proteinExistence type="predicted"/>
<protein>
    <submittedName>
        <fullName evidence="2">Uncharacterized protein</fullName>
    </submittedName>
</protein>
<gene>
    <name evidence="2" type="ORF">ACFPRA_04675</name>
</gene>